<dbReference type="Pfam" id="PF13621">
    <property type="entry name" value="Cupin_8"/>
    <property type="match status" value="1"/>
</dbReference>
<dbReference type="PANTHER" id="PTHR12461:SF102">
    <property type="entry name" value="LYSINE-SPECIFIC DEMETHYLASE JMJ31"/>
    <property type="match status" value="1"/>
</dbReference>
<dbReference type="OrthoDB" id="415358at2759"/>
<dbReference type="SMART" id="SM00558">
    <property type="entry name" value="JmjC"/>
    <property type="match status" value="1"/>
</dbReference>
<evidence type="ECO:0000313" key="3">
    <source>
        <dbReference type="EMBL" id="VFT94701.1"/>
    </source>
</evidence>
<protein>
    <submittedName>
        <fullName evidence="3">Aste57867_17961 protein</fullName>
    </submittedName>
</protein>
<reference evidence="3 4" key="1">
    <citation type="submission" date="2019-03" db="EMBL/GenBank/DDBJ databases">
        <authorList>
            <person name="Gaulin E."/>
            <person name="Dumas B."/>
        </authorList>
    </citation>
    <scope>NUCLEOTIDE SEQUENCE [LARGE SCALE GENOMIC DNA]</scope>
    <source>
        <strain evidence="3">CBS 568.67</strain>
    </source>
</reference>
<proteinExistence type="predicted"/>
<dbReference type="PANTHER" id="PTHR12461">
    <property type="entry name" value="HYPOXIA-INDUCIBLE FACTOR 1 ALPHA INHIBITOR-RELATED"/>
    <property type="match status" value="1"/>
</dbReference>
<keyword evidence="4" id="KW-1185">Reference proteome</keyword>
<dbReference type="InterPro" id="IPR003347">
    <property type="entry name" value="JmjC_dom"/>
</dbReference>
<dbReference type="Proteomes" id="UP000332933">
    <property type="component" value="Unassembled WGS sequence"/>
</dbReference>
<dbReference type="EMBL" id="VJMH01006357">
    <property type="protein sequence ID" value="KAF0690655.1"/>
    <property type="molecule type" value="Genomic_DNA"/>
</dbReference>
<gene>
    <name evidence="3" type="primary">Aste57867_17961</name>
    <name evidence="2" type="ORF">As57867_017899</name>
    <name evidence="3" type="ORF">ASTE57867_17961</name>
</gene>
<dbReference type="EMBL" id="CAADRA010006378">
    <property type="protein sequence ID" value="VFT94701.1"/>
    <property type="molecule type" value="Genomic_DNA"/>
</dbReference>
<dbReference type="InterPro" id="IPR041667">
    <property type="entry name" value="Cupin_8"/>
</dbReference>
<reference evidence="2" key="2">
    <citation type="submission" date="2019-06" db="EMBL/GenBank/DDBJ databases">
        <title>Genomics analysis of Aphanomyces spp. identifies a new class of oomycete effector associated with host adaptation.</title>
        <authorList>
            <person name="Gaulin E."/>
        </authorList>
    </citation>
    <scope>NUCLEOTIDE SEQUENCE</scope>
    <source>
        <strain evidence="2">CBS 578.67</strain>
    </source>
</reference>
<name>A0A485L8T5_9STRA</name>
<evidence type="ECO:0000259" key="1">
    <source>
        <dbReference type="PROSITE" id="PS51184"/>
    </source>
</evidence>
<feature type="domain" description="JmjC" evidence="1">
    <location>
        <begin position="108"/>
        <end position="254"/>
    </location>
</feature>
<dbReference type="Gene3D" id="2.60.120.650">
    <property type="entry name" value="Cupin"/>
    <property type="match status" value="1"/>
</dbReference>
<evidence type="ECO:0000313" key="2">
    <source>
        <dbReference type="EMBL" id="KAF0690655.1"/>
    </source>
</evidence>
<dbReference type="AlphaFoldDB" id="A0A485L8T5"/>
<accession>A0A485L8T5</accession>
<sequence>MLEDRRPLLVAVPPPGGNDDDALAFLMQNPGLDAHRDTVVDVACAPSTEDAYSGDIRLRQSVELKFGDFLDYFHAKRTDQAHWLRETEDDLQFYLAQCPLFTSSPQDTPAVLSELLPGLPPKPSILGNDVALTQINLWMTVAPSETSVHYDAYENVLHVLAGAKHVRLYPPTATPHLCPHPVYSKSANHTTLSLADSKALDACLHMDFTVLAHQALYIPEGWWHQVRSDAFTVAVNYWFDGMRPTLLRDPLVVPYYARVLLEDMMRLQRETCLANHVDTARQRVLAKRPSTLLESTEALEGWLVSVQGTAAHDDDAIQDVLLAAPSAIVYQLGLVMAKSHPRLWQTLLEYASEVVVERWTELWDDHKGVCEATEVATASDYFGQIFATCNDPSQLQQTFLAKKDAFAAKCARDVMRLMFGFEK</sequence>
<dbReference type="PROSITE" id="PS51184">
    <property type="entry name" value="JMJC"/>
    <property type="match status" value="1"/>
</dbReference>
<evidence type="ECO:0000313" key="4">
    <source>
        <dbReference type="Proteomes" id="UP000332933"/>
    </source>
</evidence>
<dbReference type="SUPFAM" id="SSF51197">
    <property type="entry name" value="Clavaminate synthase-like"/>
    <property type="match status" value="1"/>
</dbReference>
<organism evidence="3 4">
    <name type="scientific">Aphanomyces stellatus</name>
    <dbReference type="NCBI Taxonomy" id="120398"/>
    <lineage>
        <taxon>Eukaryota</taxon>
        <taxon>Sar</taxon>
        <taxon>Stramenopiles</taxon>
        <taxon>Oomycota</taxon>
        <taxon>Saprolegniomycetes</taxon>
        <taxon>Saprolegniales</taxon>
        <taxon>Verrucalvaceae</taxon>
        <taxon>Aphanomyces</taxon>
    </lineage>
</organism>